<dbReference type="Pfam" id="PF00069">
    <property type="entry name" value="Pkinase"/>
    <property type="match status" value="1"/>
</dbReference>
<evidence type="ECO:0000313" key="8">
    <source>
        <dbReference type="EMBL" id="CEM50353.1"/>
    </source>
</evidence>
<keyword evidence="3 6" id="KW-0547">Nucleotide-binding</keyword>
<feature type="binding site" evidence="6">
    <location>
        <position position="71"/>
    </location>
    <ligand>
        <name>ATP</name>
        <dbReference type="ChEBI" id="CHEBI:30616"/>
    </ligand>
</feature>
<dbReference type="InterPro" id="IPR011009">
    <property type="entry name" value="Kinase-like_dom_sf"/>
</dbReference>
<evidence type="ECO:0000256" key="2">
    <source>
        <dbReference type="ARBA" id="ARBA00022679"/>
    </source>
</evidence>
<name>A0A0G4I0M2_9ALVE</name>
<dbReference type="PROSITE" id="PS00107">
    <property type="entry name" value="PROTEIN_KINASE_ATP"/>
    <property type="match status" value="1"/>
</dbReference>
<dbReference type="EMBL" id="CDMZ01004642">
    <property type="protein sequence ID" value="CEM50353.1"/>
    <property type="molecule type" value="Genomic_DNA"/>
</dbReference>
<keyword evidence="2" id="KW-0808">Transferase</keyword>
<dbReference type="InterPro" id="IPR050117">
    <property type="entry name" value="MAPK"/>
</dbReference>
<evidence type="ECO:0000256" key="1">
    <source>
        <dbReference type="ARBA" id="ARBA00022527"/>
    </source>
</evidence>
<dbReference type="Gene3D" id="3.30.200.20">
    <property type="entry name" value="Phosphorylase Kinase, domain 1"/>
    <property type="match status" value="1"/>
</dbReference>
<organism evidence="8">
    <name type="scientific">Chromera velia CCMP2878</name>
    <dbReference type="NCBI Taxonomy" id="1169474"/>
    <lineage>
        <taxon>Eukaryota</taxon>
        <taxon>Sar</taxon>
        <taxon>Alveolata</taxon>
        <taxon>Colpodellida</taxon>
        <taxon>Chromeraceae</taxon>
        <taxon>Chromera</taxon>
    </lineage>
</organism>
<feature type="domain" description="Protein kinase" evidence="7">
    <location>
        <begin position="41"/>
        <end position="153"/>
    </location>
</feature>
<keyword evidence="5 6" id="KW-0067">ATP-binding</keyword>
<evidence type="ECO:0000259" key="7">
    <source>
        <dbReference type="PROSITE" id="PS50011"/>
    </source>
</evidence>
<dbReference type="PANTHER" id="PTHR24055">
    <property type="entry name" value="MITOGEN-ACTIVATED PROTEIN KINASE"/>
    <property type="match status" value="1"/>
</dbReference>
<dbReference type="SUPFAM" id="SSF56112">
    <property type="entry name" value="Protein kinase-like (PK-like)"/>
    <property type="match status" value="1"/>
</dbReference>
<feature type="non-terminal residue" evidence="8">
    <location>
        <position position="153"/>
    </location>
</feature>
<dbReference type="FunFam" id="3.30.200.20:FF:000046">
    <property type="entry name" value="Mitogen-activated protein kinase"/>
    <property type="match status" value="1"/>
</dbReference>
<dbReference type="InterPro" id="IPR017441">
    <property type="entry name" value="Protein_kinase_ATP_BS"/>
</dbReference>
<evidence type="ECO:0000256" key="3">
    <source>
        <dbReference type="ARBA" id="ARBA00022741"/>
    </source>
</evidence>
<accession>A0A0G4I0M2</accession>
<sequence length="153" mass="17398">MSSDTQSPTPRVNAASGERSSERVFMEALIYGSSFVVEARFRPLHVVGSGAYGSVCVVRDDETETFYAIKKTANVFDRPDFARRTLREVRLLRLLDHENIVNIEDVYCSGGESRDFGDVFMRMEMMDTDLHALLHKASQTITEAHHRFFMAQV</sequence>
<dbReference type="PROSITE" id="PS50011">
    <property type="entry name" value="PROTEIN_KINASE_DOM"/>
    <property type="match status" value="1"/>
</dbReference>
<keyword evidence="1" id="KW-0723">Serine/threonine-protein kinase</keyword>
<dbReference type="GO" id="GO:0005524">
    <property type="term" value="F:ATP binding"/>
    <property type="evidence" value="ECO:0007669"/>
    <property type="project" value="UniProtKB-UniRule"/>
</dbReference>
<evidence type="ECO:0000256" key="4">
    <source>
        <dbReference type="ARBA" id="ARBA00022777"/>
    </source>
</evidence>
<keyword evidence="4" id="KW-0418">Kinase</keyword>
<evidence type="ECO:0000256" key="6">
    <source>
        <dbReference type="PROSITE-ProRule" id="PRU10141"/>
    </source>
</evidence>
<protein>
    <recommendedName>
        <fullName evidence="7">Protein kinase domain-containing protein</fullName>
    </recommendedName>
</protein>
<dbReference type="GO" id="GO:0004674">
    <property type="term" value="F:protein serine/threonine kinase activity"/>
    <property type="evidence" value="ECO:0007669"/>
    <property type="project" value="UniProtKB-KW"/>
</dbReference>
<proteinExistence type="predicted"/>
<dbReference type="AlphaFoldDB" id="A0A0G4I0M2"/>
<gene>
    <name evidence="8" type="ORF">Cvel_34396</name>
</gene>
<dbReference type="InterPro" id="IPR000719">
    <property type="entry name" value="Prot_kinase_dom"/>
</dbReference>
<reference evidence="8" key="1">
    <citation type="submission" date="2014-11" db="EMBL/GenBank/DDBJ databases">
        <authorList>
            <person name="Otto D Thomas"/>
            <person name="Naeem Raeece"/>
        </authorList>
    </citation>
    <scope>NUCLEOTIDE SEQUENCE</scope>
</reference>
<evidence type="ECO:0000256" key="5">
    <source>
        <dbReference type="ARBA" id="ARBA00022840"/>
    </source>
</evidence>